<dbReference type="InterPro" id="IPR020635">
    <property type="entry name" value="Tyr_kinase_cat_dom"/>
</dbReference>
<proteinExistence type="predicted"/>
<dbReference type="InterPro" id="IPR000719">
    <property type="entry name" value="Prot_kinase_dom"/>
</dbReference>
<dbReference type="InterPro" id="IPR051681">
    <property type="entry name" value="Ser/Thr_Kinases-Pseudokinases"/>
</dbReference>
<dbReference type="GO" id="GO:0004674">
    <property type="term" value="F:protein serine/threonine kinase activity"/>
    <property type="evidence" value="ECO:0007669"/>
    <property type="project" value="TreeGrafter"/>
</dbReference>
<feature type="region of interest" description="Disordered" evidence="2">
    <location>
        <begin position="748"/>
        <end position="782"/>
    </location>
</feature>
<protein>
    <recommendedName>
        <fullName evidence="3">Protein kinase domain-containing protein</fullName>
    </recommendedName>
</protein>
<feature type="region of interest" description="Disordered" evidence="2">
    <location>
        <begin position="1005"/>
        <end position="1068"/>
    </location>
</feature>
<feature type="region of interest" description="Disordered" evidence="2">
    <location>
        <begin position="1424"/>
        <end position="1462"/>
    </location>
</feature>
<dbReference type="SUPFAM" id="SSF56112">
    <property type="entry name" value="Protein kinase-like (PK-like)"/>
    <property type="match status" value="2"/>
</dbReference>
<evidence type="ECO:0000256" key="1">
    <source>
        <dbReference type="PROSITE-ProRule" id="PRU10141"/>
    </source>
</evidence>
<organism evidence="4 5">
    <name type="scientific">Chlamydomonas incerta</name>
    <dbReference type="NCBI Taxonomy" id="51695"/>
    <lineage>
        <taxon>Eukaryota</taxon>
        <taxon>Viridiplantae</taxon>
        <taxon>Chlorophyta</taxon>
        <taxon>core chlorophytes</taxon>
        <taxon>Chlorophyceae</taxon>
        <taxon>CS clade</taxon>
        <taxon>Chlamydomonadales</taxon>
        <taxon>Chlamydomonadaceae</taxon>
        <taxon>Chlamydomonas</taxon>
    </lineage>
</organism>
<feature type="region of interest" description="Disordered" evidence="2">
    <location>
        <begin position="1337"/>
        <end position="1402"/>
    </location>
</feature>
<dbReference type="PROSITE" id="PS50011">
    <property type="entry name" value="PROTEIN_KINASE_DOM"/>
    <property type="match status" value="1"/>
</dbReference>
<dbReference type="InterPro" id="IPR017441">
    <property type="entry name" value="Protein_kinase_ATP_BS"/>
</dbReference>
<dbReference type="InterPro" id="IPR011009">
    <property type="entry name" value="Kinase-like_dom_sf"/>
</dbReference>
<keyword evidence="1" id="KW-0067">ATP-binding</keyword>
<dbReference type="GO" id="GO:0004713">
    <property type="term" value="F:protein tyrosine kinase activity"/>
    <property type="evidence" value="ECO:0007669"/>
    <property type="project" value="InterPro"/>
</dbReference>
<gene>
    <name evidence="4" type="ORF">HXX76_015405</name>
</gene>
<accession>A0A835VNH7</accession>
<dbReference type="SMART" id="SM00219">
    <property type="entry name" value="TyrKc"/>
    <property type="match status" value="1"/>
</dbReference>
<dbReference type="Gene3D" id="1.10.510.10">
    <property type="entry name" value="Transferase(Phosphotransferase) domain 1"/>
    <property type="match status" value="2"/>
</dbReference>
<feature type="compositionally biased region" description="Low complexity" evidence="2">
    <location>
        <begin position="1010"/>
        <end position="1044"/>
    </location>
</feature>
<feature type="binding site" evidence="1">
    <location>
        <position position="836"/>
    </location>
    <ligand>
        <name>ATP</name>
        <dbReference type="ChEBI" id="CHEBI:30616"/>
    </ligand>
</feature>
<dbReference type="GO" id="GO:0005524">
    <property type="term" value="F:ATP binding"/>
    <property type="evidence" value="ECO:0007669"/>
    <property type="project" value="UniProtKB-UniRule"/>
</dbReference>
<feature type="compositionally biased region" description="Low complexity" evidence="2">
    <location>
        <begin position="1337"/>
        <end position="1349"/>
    </location>
</feature>
<dbReference type="Gene3D" id="3.30.200.20">
    <property type="entry name" value="Phosphorylase Kinase, domain 1"/>
    <property type="match status" value="1"/>
</dbReference>
<dbReference type="PANTHER" id="PTHR44329:SF289">
    <property type="entry name" value="SERINE_THREONINE-PROTEIN KINASE VIK"/>
    <property type="match status" value="1"/>
</dbReference>
<dbReference type="Proteomes" id="UP000650467">
    <property type="component" value="Unassembled WGS sequence"/>
</dbReference>
<feature type="compositionally biased region" description="Low complexity" evidence="2">
    <location>
        <begin position="1373"/>
        <end position="1383"/>
    </location>
</feature>
<dbReference type="EMBL" id="JAEHOC010000081">
    <property type="protein sequence ID" value="KAG2423357.1"/>
    <property type="molecule type" value="Genomic_DNA"/>
</dbReference>
<evidence type="ECO:0000313" key="4">
    <source>
        <dbReference type="EMBL" id="KAG2423357.1"/>
    </source>
</evidence>
<name>A0A835VNH7_CHLIN</name>
<dbReference type="OrthoDB" id="562647at2759"/>
<feature type="compositionally biased region" description="Low complexity" evidence="2">
    <location>
        <begin position="761"/>
        <end position="779"/>
    </location>
</feature>
<evidence type="ECO:0000256" key="2">
    <source>
        <dbReference type="SAM" id="MobiDB-lite"/>
    </source>
</evidence>
<sequence length="1678" mass="166435">MRQVRAGAVFLPRLDGPTSVAKRISVVCPHAAWEGLLANSSGVAPCATATVSTGQELVAALASLQVAATRVFISITANITLPASASPQRLDPALDDLTPLAAIYRNTTLVAAAPAADDATGATSAVATPGGAGGAEIDLQKRRNAFGLVNWLEAARVAGAAMGAGATTLSQPVLVLSDLYLSNLPSGPVGSWPTGLVATQDYFVGLDRWPGVAAQQLFVFRCTLALSAAEMLYLGAWSARLTSIVEAERASAAWVTEVHTPPVLVPDAEGYPMVLFADATGAQQALNSTITTRSLRTPPSDAEFGFASPLLLPSPPGTGPMLLPPAALTWARNATRLLEVLQSPPSSGLQVVFVLSNMTLSAAEWPWGGASMTSKRMVMLGPLPTGSEQVTWVDALDRPLAHSSSNSTAAATLVMSNLRLRLGPAALAPVLMSAAAARLGVGTAVQLSADLTGWGRRCSAQQGMPILDIQNSIVQVHPGLLAAIAAFTCPALACSAAPSAVVMEQPLAAPACALAVGASSSGGRAGAAAAGGAGTALSTELMTLLASAFAIEGSVGCVPPTAEASSQQQQGAWQVVVRDGTLGAGGQLVLRNVTMSAYGALGAMGAQPDNSTAAAASACDIEELLLLAYGVRQSQADSGRGKANVAAIVVPTIAAVADSQQLCAGFGADCSKPLEPLGAAATVVAAGAAGAGSAAAAAAATAAIGDAEAAAGAGAFSGLTLGPDSFAGGSAAGFWLIDGVAGRAAPPTVAAAAGGGPAGAPPADVAPSVPGAASVPSGPQGALDSVASRIRSVMAQCEAAMPTSPAQQPRGPRFLGRGAFGSVFLGSYRNLPVAIKVITFDPDNVRGREKMANEVALSMSLAHPYLVPTYNFELSTVTVDEWGREIETQQDGNTRRAKHAVLIPPTLTSGNAGLRLRIYMQYCEGGSLASALRAGCFASPEDDDSQESYAAGAQPAAAAATAGAASAPLRAARTRAAITCGSGGVGSPQLGDGHAADTQELLHSAPENQPHPQQPAAAAAGANAAAAGTGGAAVPSSSSSSAQAERWAEAVGAKPTQQAGCGRGSEDDDDVCLATPPSMCRHQPCRASAAAAAARAGGEDSAAAHGAPEIEAAGELKPGNLTLALLAALDVARGLEFLHASGVVHGDINDNNILLKAATPILRRPAAIAWLSSASCSLMRTASTTALIAAAATASTGAPGAAELAEPAALQARTAAAAAAAAASAEVGGTKAAGAHGGGRSGGGLRAVCGSGGAPASAHDCEHQAAATGLPSGRSSSYGSSSAARPRAAVAAPLTASELMTASFLPPPAAAAAAPVVPSQPCHRAAGRHTVGISAAAGAARGPAFRPQQRPSPPPLRPPSQRWGAVGVECPTSSPRASASADAAVERPEASTRGRTLARLPPPTVSRAFSALIASVHAVHGAGGDRGAAGGGSGAGGGRSQQQPGGSGYSGGGGGAGTGGGAGDSQRAVLMLASTWVDLESVAESASGSFSALRTAAAVASAAGCAPDMPEHAAAPAAVLEAAAAMLCFAYKIGDMGLAVHLAGATHVSNLVQGTPFFSAPEVLSSGHVSIAVDVYSFGVLLFLILHGVNMGQIRHLMPRSPFASALPALRVLASSQLPPAVLELMWACLDPSPTDRPKAADIHTRLVELLRDAAGPVLAPLLLESNRREVVMAAADV</sequence>
<dbReference type="PROSITE" id="PS00107">
    <property type="entry name" value="PROTEIN_KINASE_ATP"/>
    <property type="match status" value="1"/>
</dbReference>
<keyword evidence="1" id="KW-0547">Nucleotide-binding</keyword>
<keyword evidence="5" id="KW-1185">Reference proteome</keyword>
<evidence type="ECO:0000313" key="5">
    <source>
        <dbReference type="Proteomes" id="UP000650467"/>
    </source>
</evidence>
<dbReference type="InterPro" id="IPR001245">
    <property type="entry name" value="Ser-Thr/Tyr_kinase_cat_dom"/>
</dbReference>
<dbReference type="Pfam" id="PF07714">
    <property type="entry name" value="PK_Tyr_Ser-Thr"/>
    <property type="match status" value="1"/>
</dbReference>
<feature type="domain" description="Protein kinase" evidence="3">
    <location>
        <begin position="809"/>
        <end position="1647"/>
    </location>
</feature>
<evidence type="ECO:0000259" key="3">
    <source>
        <dbReference type="PROSITE" id="PS50011"/>
    </source>
</evidence>
<comment type="caution">
    <text evidence="4">The sequence shown here is derived from an EMBL/GenBank/DDBJ whole genome shotgun (WGS) entry which is preliminary data.</text>
</comment>
<reference evidence="4" key="1">
    <citation type="journal article" date="2020" name="bioRxiv">
        <title>Comparative genomics of Chlamydomonas.</title>
        <authorList>
            <person name="Craig R.J."/>
            <person name="Hasan A.R."/>
            <person name="Ness R.W."/>
            <person name="Keightley P.D."/>
        </authorList>
    </citation>
    <scope>NUCLEOTIDE SEQUENCE</scope>
    <source>
        <strain evidence="4">SAG 7.73</strain>
    </source>
</reference>
<dbReference type="PANTHER" id="PTHR44329">
    <property type="entry name" value="SERINE/THREONINE-PROTEIN KINASE TNNI3K-RELATED"/>
    <property type="match status" value="1"/>
</dbReference>